<evidence type="ECO:0000256" key="2">
    <source>
        <dbReference type="ARBA" id="ARBA00009539"/>
    </source>
</evidence>
<dbReference type="FunFam" id="3.40.430.10:FF:000001">
    <property type="entry name" value="Dihydrofolate reductase"/>
    <property type="match status" value="1"/>
</dbReference>
<dbReference type="PANTHER" id="PTHR48069:SF3">
    <property type="entry name" value="DIHYDROFOLATE REDUCTASE"/>
    <property type="match status" value="1"/>
</dbReference>
<dbReference type="EC" id="1.5.1.3" evidence="3 8"/>
<dbReference type="InterPro" id="IPR024072">
    <property type="entry name" value="DHFR-like_dom_sf"/>
</dbReference>
<dbReference type="RefSeq" id="WP_200770563.1">
    <property type="nucleotide sequence ID" value="NZ_FSRE01000003.1"/>
</dbReference>
<evidence type="ECO:0000256" key="7">
    <source>
        <dbReference type="ARBA" id="ARBA00025067"/>
    </source>
</evidence>
<dbReference type="STRING" id="364032.SAMN05443662_1244"/>
<feature type="domain" description="DHFR" evidence="10">
    <location>
        <begin position="1"/>
        <end position="161"/>
    </location>
</feature>
<reference evidence="12" key="1">
    <citation type="submission" date="2016-11" db="EMBL/GenBank/DDBJ databases">
        <authorList>
            <person name="Varghese N."/>
            <person name="Submissions S."/>
        </authorList>
    </citation>
    <scope>NUCLEOTIDE SEQUENCE [LARGE SCALE GENOMIC DNA]</scope>
    <source>
        <strain evidence="12">DSM 17737</strain>
    </source>
</reference>
<dbReference type="AlphaFoldDB" id="A0A1N6G999"/>
<dbReference type="Proteomes" id="UP000198461">
    <property type="component" value="Unassembled WGS sequence"/>
</dbReference>
<evidence type="ECO:0000256" key="9">
    <source>
        <dbReference type="RuleBase" id="RU004474"/>
    </source>
</evidence>
<evidence type="ECO:0000256" key="5">
    <source>
        <dbReference type="ARBA" id="ARBA00022857"/>
    </source>
</evidence>
<evidence type="ECO:0000256" key="4">
    <source>
        <dbReference type="ARBA" id="ARBA00022563"/>
    </source>
</evidence>
<protein>
    <recommendedName>
        <fullName evidence="3 8">Dihydrofolate reductase</fullName>
        <ecNumber evidence="3 8">1.5.1.3</ecNumber>
    </recommendedName>
</protein>
<evidence type="ECO:0000313" key="12">
    <source>
        <dbReference type="Proteomes" id="UP000198461"/>
    </source>
</evidence>
<dbReference type="UniPathway" id="UPA00077">
    <property type="reaction ID" value="UER00158"/>
</dbReference>
<dbReference type="PRINTS" id="PR00070">
    <property type="entry name" value="DHFR"/>
</dbReference>
<evidence type="ECO:0000256" key="1">
    <source>
        <dbReference type="ARBA" id="ARBA00004903"/>
    </source>
</evidence>
<dbReference type="InterPro" id="IPR017925">
    <property type="entry name" value="DHFR_CS"/>
</dbReference>
<dbReference type="PANTHER" id="PTHR48069">
    <property type="entry name" value="DIHYDROFOLATE REDUCTASE"/>
    <property type="match status" value="1"/>
</dbReference>
<name>A0A1N6G999_9GAMM</name>
<dbReference type="GO" id="GO:0046655">
    <property type="term" value="P:folic acid metabolic process"/>
    <property type="evidence" value="ECO:0007669"/>
    <property type="project" value="TreeGrafter"/>
</dbReference>
<evidence type="ECO:0000256" key="3">
    <source>
        <dbReference type="ARBA" id="ARBA00012856"/>
    </source>
</evidence>
<dbReference type="CDD" id="cd00209">
    <property type="entry name" value="DHFR"/>
    <property type="match status" value="1"/>
</dbReference>
<organism evidence="11 12">
    <name type="scientific">Sulfurivirga caldicuralii</name>
    <dbReference type="NCBI Taxonomy" id="364032"/>
    <lineage>
        <taxon>Bacteria</taxon>
        <taxon>Pseudomonadati</taxon>
        <taxon>Pseudomonadota</taxon>
        <taxon>Gammaproteobacteria</taxon>
        <taxon>Thiotrichales</taxon>
        <taxon>Piscirickettsiaceae</taxon>
        <taxon>Sulfurivirga</taxon>
    </lineage>
</organism>
<dbReference type="PIRSF" id="PIRSF000194">
    <property type="entry name" value="DHFR"/>
    <property type="match status" value="1"/>
</dbReference>
<evidence type="ECO:0000256" key="6">
    <source>
        <dbReference type="ARBA" id="ARBA00023002"/>
    </source>
</evidence>
<comment type="function">
    <text evidence="7 8">Key enzyme in folate metabolism. Catalyzes an essential reaction for de novo glycine and purine synthesis, and for DNA precursor synthesis.</text>
</comment>
<sequence length="164" mass="18327">MISLIAAMDRNRAIGRGNALPWHLPDDLKHFKELTLGKPMVMGRKTFESLGCRPLPGRPNLVVSGNGFAHEAVQTFPTLEAALAAGEAMHDEVMVIGGGQIYAQALPLAQRLYVTRVDAEIEGADTWFPQWDSHSWQCVERVEHAADERHPWPFVFETWVKQAV</sequence>
<evidence type="ECO:0000259" key="10">
    <source>
        <dbReference type="PROSITE" id="PS51330"/>
    </source>
</evidence>
<dbReference type="GO" id="GO:0004146">
    <property type="term" value="F:dihydrofolate reductase activity"/>
    <property type="evidence" value="ECO:0007669"/>
    <property type="project" value="UniProtKB-EC"/>
</dbReference>
<dbReference type="GO" id="GO:0005829">
    <property type="term" value="C:cytosol"/>
    <property type="evidence" value="ECO:0007669"/>
    <property type="project" value="TreeGrafter"/>
</dbReference>
<dbReference type="GO" id="GO:0046452">
    <property type="term" value="P:dihydrofolate metabolic process"/>
    <property type="evidence" value="ECO:0007669"/>
    <property type="project" value="TreeGrafter"/>
</dbReference>
<accession>A0A1N6G999</accession>
<evidence type="ECO:0000256" key="8">
    <source>
        <dbReference type="PIRNR" id="PIRNR000194"/>
    </source>
</evidence>
<keyword evidence="4 8" id="KW-0554">One-carbon metabolism</keyword>
<dbReference type="InterPro" id="IPR001796">
    <property type="entry name" value="DHFR_dom"/>
</dbReference>
<dbReference type="InterPro" id="IPR012259">
    <property type="entry name" value="DHFR"/>
</dbReference>
<dbReference type="SUPFAM" id="SSF53597">
    <property type="entry name" value="Dihydrofolate reductase-like"/>
    <property type="match status" value="1"/>
</dbReference>
<dbReference type="Pfam" id="PF00186">
    <property type="entry name" value="DHFR_1"/>
    <property type="match status" value="1"/>
</dbReference>
<comment type="pathway">
    <text evidence="1 8">Cofactor biosynthesis; tetrahydrofolate biosynthesis; 5,6,7,8-tetrahydrofolate from 7,8-dihydrofolate: step 1/1.</text>
</comment>
<dbReference type="PROSITE" id="PS51330">
    <property type="entry name" value="DHFR_2"/>
    <property type="match status" value="1"/>
</dbReference>
<keyword evidence="6 8" id="KW-0560">Oxidoreductase</keyword>
<dbReference type="GO" id="GO:0070401">
    <property type="term" value="F:NADP+ binding"/>
    <property type="evidence" value="ECO:0007669"/>
    <property type="project" value="UniProtKB-ARBA"/>
</dbReference>
<dbReference type="PROSITE" id="PS00075">
    <property type="entry name" value="DHFR_1"/>
    <property type="match status" value="1"/>
</dbReference>
<evidence type="ECO:0000313" key="11">
    <source>
        <dbReference type="EMBL" id="SIO04057.1"/>
    </source>
</evidence>
<gene>
    <name evidence="11" type="ORF">SAMN05443662_1244</name>
</gene>
<proteinExistence type="inferred from homology"/>
<keyword evidence="5 8" id="KW-0521">NADP</keyword>
<keyword evidence="12" id="KW-1185">Reference proteome</keyword>
<dbReference type="GO" id="GO:0046654">
    <property type="term" value="P:tetrahydrofolate biosynthetic process"/>
    <property type="evidence" value="ECO:0007669"/>
    <property type="project" value="UniProtKB-UniPathway"/>
</dbReference>
<dbReference type="EMBL" id="FSRE01000003">
    <property type="protein sequence ID" value="SIO04057.1"/>
    <property type="molecule type" value="Genomic_DNA"/>
</dbReference>
<comment type="similarity">
    <text evidence="2 8 9">Belongs to the dihydrofolate reductase family.</text>
</comment>
<dbReference type="Gene3D" id="3.40.430.10">
    <property type="entry name" value="Dihydrofolate Reductase, subunit A"/>
    <property type="match status" value="1"/>
</dbReference>
<comment type="catalytic activity">
    <reaction evidence="8">
        <text>(6S)-5,6,7,8-tetrahydrofolate + NADP(+) = 7,8-dihydrofolate + NADPH + H(+)</text>
        <dbReference type="Rhea" id="RHEA:15009"/>
        <dbReference type="ChEBI" id="CHEBI:15378"/>
        <dbReference type="ChEBI" id="CHEBI:57451"/>
        <dbReference type="ChEBI" id="CHEBI:57453"/>
        <dbReference type="ChEBI" id="CHEBI:57783"/>
        <dbReference type="ChEBI" id="CHEBI:58349"/>
        <dbReference type="EC" id="1.5.1.3"/>
    </reaction>
</comment>
<dbReference type="GO" id="GO:0006730">
    <property type="term" value="P:one-carbon metabolic process"/>
    <property type="evidence" value="ECO:0007669"/>
    <property type="project" value="UniProtKB-KW"/>
</dbReference>